<dbReference type="OrthoDB" id="3568381at2"/>
<reference evidence="2 3" key="1">
    <citation type="journal article" date="2018" name="J. Microbiol.">
        <title>Baekduia soli gen. nov., sp. nov., a novel bacterium isolated from the soil of Baekdu Mountain and proposal of a novel family name, Baekduiaceae fam. nov.</title>
        <authorList>
            <person name="An D.S."/>
            <person name="Siddiqi M.Z."/>
            <person name="Kim K.H."/>
            <person name="Yu H.S."/>
            <person name="Im W.T."/>
        </authorList>
    </citation>
    <scope>NUCLEOTIDE SEQUENCE [LARGE SCALE GENOMIC DNA]</scope>
    <source>
        <strain evidence="2 3">BR7-21</strain>
    </source>
</reference>
<dbReference type="Gene3D" id="3.50.30.10">
    <property type="entry name" value="Phosphohistidine domain"/>
    <property type="match status" value="1"/>
</dbReference>
<feature type="domain" description="PEP-utilising enzyme mobile" evidence="1">
    <location>
        <begin position="39"/>
        <end position="102"/>
    </location>
</feature>
<accession>A0A5B8UBK3</accession>
<dbReference type="Proteomes" id="UP000321805">
    <property type="component" value="Chromosome"/>
</dbReference>
<organism evidence="2 3">
    <name type="scientific">Baekduia soli</name>
    <dbReference type="NCBI Taxonomy" id="496014"/>
    <lineage>
        <taxon>Bacteria</taxon>
        <taxon>Bacillati</taxon>
        <taxon>Actinomycetota</taxon>
        <taxon>Thermoleophilia</taxon>
        <taxon>Solirubrobacterales</taxon>
        <taxon>Baekduiaceae</taxon>
        <taxon>Baekduia</taxon>
    </lineage>
</organism>
<evidence type="ECO:0000313" key="3">
    <source>
        <dbReference type="Proteomes" id="UP000321805"/>
    </source>
</evidence>
<dbReference type="InterPro" id="IPR036637">
    <property type="entry name" value="Phosphohistidine_dom_sf"/>
</dbReference>
<proteinExistence type="predicted"/>
<dbReference type="AlphaFoldDB" id="A0A5B8UBK3"/>
<name>A0A5B8UBK3_9ACTN</name>
<evidence type="ECO:0000259" key="1">
    <source>
        <dbReference type="Pfam" id="PF00391"/>
    </source>
</evidence>
<dbReference type="GO" id="GO:0016772">
    <property type="term" value="F:transferase activity, transferring phosphorus-containing groups"/>
    <property type="evidence" value="ECO:0007669"/>
    <property type="project" value="InterPro"/>
</dbReference>
<dbReference type="RefSeq" id="WP_146923266.1">
    <property type="nucleotide sequence ID" value="NZ_CP042430.1"/>
</dbReference>
<dbReference type="KEGG" id="bsol:FSW04_25095"/>
<keyword evidence="3" id="KW-1185">Reference proteome</keyword>
<gene>
    <name evidence="2" type="ORF">FSW04_25095</name>
</gene>
<protein>
    <recommendedName>
        <fullName evidence="1">PEP-utilising enzyme mobile domain-containing protein</fullName>
    </recommendedName>
</protein>
<dbReference type="EMBL" id="CP042430">
    <property type="protein sequence ID" value="QEC50536.1"/>
    <property type="molecule type" value="Genomic_DNA"/>
</dbReference>
<dbReference type="InterPro" id="IPR008279">
    <property type="entry name" value="PEP-util_enz_mobile_dom"/>
</dbReference>
<dbReference type="Pfam" id="PF00391">
    <property type="entry name" value="PEP-utilizers"/>
    <property type="match status" value="1"/>
</dbReference>
<sequence length="112" mass="11715">MTTIGQGQVAFAGAVEGVVAHADDVQQVFGLMQRPDLDEVILLTESASATAVVPLLAKVRGVICRSGGMTSHLALVSREFGLPCIMGAELEPDEVLEGRRVRLAEDGTIALA</sequence>
<evidence type="ECO:0000313" key="2">
    <source>
        <dbReference type="EMBL" id="QEC50536.1"/>
    </source>
</evidence>
<dbReference type="SUPFAM" id="SSF52009">
    <property type="entry name" value="Phosphohistidine domain"/>
    <property type="match status" value="1"/>
</dbReference>